<dbReference type="STRING" id="401053.AciPR4_1623"/>
<dbReference type="AlphaFoldDB" id="E8V380"/>
<accession>E8V380</accession>
<keyword evidence="3" id="KW-1185">Reference proteome</keyword>
<dbReference type="KEGG" id="tsa:AciPR4_1623"/>
<dbReference type="Proteomes" id="UP000006844">
    <property type="component" value="Chromosome"/>
</dbReference>
<keyword evidence="1" id="KW-0732">Signal</keyword>
<evidence type="ECO:0000256" key="1">
    <source>
        <dbReference type="SAM" id="SignalP"/>
    </source>
</evidence>
<dbReference type="EMBL" id="CP002467">
    <property type="protein sequence ID" value="ADV82437.1"/>
    <property type="molecule type" value="Genomic_DNA"/>
</dbReference>
<proteinExistence type="predicted"/>
<feature type="chain" id="PRO_5003233016" evidence="1">
    <location>
        <begin position="19"/>
        <end position="137"/>
    </location>
</feature>
<reference evidence="2 3" key="1">
    <citation type="journal article" date="2012" name="Stand. Genomic Sci.">
        <title>Complete genome sequence of Terriglobus saanensis type strain SP1PR4(T), an Acidobacteria from tundra soil.</title>
        <authorList>
            <person name="Rawat S.R."/>
            <person name="Mannisto M.K."/>
            <person name="Starovoytov V."/>
            <person name="Goodwin L."/>
            <person name="Nolan M."/>
            <person name="Hauser L."/>
            <person name="Land M."/>
            <person name="Davenport K.W."/>
            <person name="Woyke T."/>
            <person name="Haggblom M.M."/>
        </authorList>
    </citation>
    <scope>NUCLEOTIDE SEQUENCE</scope>
    <source>
        <strain evidence="3">ATCC BAA-1853 / DSM 23119 / SP1PR4</strain>
    </source>
</reference>
<evidence type="ECO:0000313" key="3">
    <source>
        <dbReference type="Proteomes" id="UP000006844"/>
    </source>
</evidence>
<name>E8V380_TERSS</name>
<gene>
    <name evidence="2" type="ordered locus">AciPR4_1623</name>
</gene>
<evidence type="ECO:0000313" key="2">
    <source>
        <dbReference type="EMBL" id="ADV82437.1"/>
    </source>
</evidence>
<dbReference type="PROSITE" id="PS51257">
    <property type="entry name" value="PROKAR_LIPOPROTEIN"/>
    <property type="match status" value="1"/>
</dbReference>
<feature type="signal peptide" evidence="1">
    <location>
        <begin position="1"/>
        <end position="18"/>
    </location>
</feature>
<organism evidence="2 3">
    <name type="scientific">Terriglobus saanensis (strain ATCC BAA-1853 / DSM 23119 / SP1PR4)</name>
    <dbReference type="NCBI Taxonomy" id="401053"/>
    <lineage>
        <taxon>Bacteria</taxon>
        <taxon>Pseudomonadati</taxon>
        <taxon>Acidobacteriota</taxon>
        <taxon>Terriglobia</taxon>
        <taxon>Terriglobales</taxon>
        <taxon>Acidobacteriaceae</taxon>
        <taxon>Terriglobus</taxon>
    </lineage>
</organism>
<dbReference type="HOGENOM" id="CLU_1864174_0_0_0"/>
<sequence length="137" mass="14397">MILLAKAVLIGASPFALMFFTFSCGEKAFNGGIRDVTTVALEANPLDETYLGGVNDRGSLNYVNPTGGSAGSASTFSGTTETADGISDHPDAITNSSWYIQMDWSQAEPACTDPNLQAQLDAQVGGSGAIFRWHCLL</sequence>
<dbReference type="RefSeq" id="WP_013568170.1">
    <property type="nucleotide sequence ID" value="NC_014963.1"/>
</dbReference>
<protein>
    <submittedName>
        <fullName evidence="2">Uncharacterized protein</fullName>
    </submittedName>
</protein>